<accession>A0A6I4IX04</accession>
<name>A0A6I4IX04_9SPHN</name>
<protein>
    <recommendedName>
        <fullName evidence="1">PilZ domain-containing protein</fullName>
    </recommendedName>
</protein>
<evidence type="ECO:0000313" key="3">
    <source>
        <dbReference type="Proteomes" id="UP000441389"/>
    </source>
</evidence>
<reference evidence="2 3" key="1">
    <citation type="submission" date="2019-12" db="EMBL/GenBank/DDBJ databases">
        <authorList>
            <person name="Huq M.A."/>
        </authorList>
    </citation>
    <scope>NUCLEOTIDE SEQUENCE [LARGE SCALE GENOMIC DNA]</scope>
    <source>
        <strain evidence="2 3">MAH-20</strain>
    </source>
</reference>
<dbReference type="Pfam" id="PF07238">
    <property type="entry name" value="PilZ"/>
    <property type="match status" value="1"/>
</dbReference>
<proteinExistence type="predicted"/>
<organism evidence="2 3">
    <name type="scientific">Sphingomonas horti</name>
    <dbReference type="NCBI Taxonomy" id="2682842"/>
    <lineage>
        <taxon>Bacteria</taxon>
        <taxon>Pseudomonadati</taxon>
        <taxon>Pseudomonadota</taxon>
        <taxon>Alphaproteobacteria</taxon>
        <taxon>Sphingomonadales</taxon>
        <taxon>Sphingomonadaceae</taxon>
        <taxon>Sphingomonas</taxon>
    </lineage>
</organism>
<sequence>MQHFGGFSADQRTDRRRHERHAFAGAELFLFPSWKQIAEAHPAERYTLRLKDASRAGLSGLIDAPLTVGDMVFVQFEETLIPAAEVIWCRRMMIGFKLTQELPLGRFNRLREAHEAGRLWSPAMRARSDLPSWWMNVEDHARGRQAVISGS</sequence>
<dbReference type="RefSeq" id="WP_157025294.1">
    <property type="nucleotide sequence ID" value="NZ_WQMS01000001.1"/>
</dbReference>
<dbReference type="EMBL" id="WQMS01000001">
    <property type="protein sequence ID" value="MVO76606.1"/>
    <property type="molecule type" value="Genomic_DNA"/>
</dbReference>
<dbReference type="AlphaFoldDB" id="A0A6I4IX04"/>
<comment type="caution">
    <text evidence="2">The sequence shown here is derived from an EMBL/GenBank/DDBJ whole genome shotgun (WGS) entry which is preliminary data.</text>
</comment>
<gene>
    <name evidence="2" type="ORF">GON01_01445</name>
</gene>
<dbReference type="Proteomes" id="UP000441389">
    <property type="component" value="Unassembled WGS sequence"/>
</dbReference>
<dbReference type="GO" id="GO:0035438">
    <property type="term" value="F:cyclic-di-GMP binding"/>
    <property type="evidence" value="ECO:0007669"/>
    <property type="project" value="InterPro"/>
</dbReference>
<dbReference type="InterPro" id="IPR009875">
    <property type="entry name" value="PilZ_domain"/>
</dbReference>
<evidence type="ECO:0000259" key="1">
    <source>
        <dbReference type="Pfam" id="PF07238"/>
    </source>
</evidence>
<feature type="domain" description="PilZ" evidence="1">
    <location>
        <begin position="14"/>
        <end position="109"/>
    </location>
</feature>
<evidence type="ECO:0000313" key="2">
    <source>
        <dbReference type="EMBL" id="MVO76606.1"/>
    </source>
</evidence>
<keyword evidence="3" id="KW-1185">Reference proteome</keyword>